<gene>
    <name evidence="2" type="ORF">OS493_036482</name>
</gene>
<proteinExistence type="predicted"/>
<feature type="region of interest" description="Disordered" evidence="1">
    <location>
        <begin position="37"/>
        <end position="66"/>
    </location>
</feature>
<dbReference type="AlphaFoldDB" id="A0A9X0CC92"/>
<name>A0A9X0CC92_9CNID</name>
<reference evidence="2" key="1">
    <citation type="submission" date="2023-01" db="EMBL/GenBank/DDBJ databases">
        <title>Genome assembly of the deep-sea coral Lophelia pertusa.</title>
        <authorList>
            <person name="Herrera S."/>
            <person name="Cordes E."/>
        </authorList>
    </citation>
    <scope>NUCLEOTIDE SEQUENCE</scope>
    <source>
        <strain evidence="2">USNM1676648</strain>
        <tissue evidence="2">Polyp</tissue>
    </source>
</reference>
<evidence type="ECO:0000256" key="1">
    <source>
        <dbReference type="SAM" id="MobiDB-lite"/>
    </source>
</evidence>
<comment type="caution">
    <text evidence="2">The sequence shown here is derived from an EMBL/GenBank/DDBJ whole genome shotgun (WGS) entry which is preliminary data.</text>
</comment>
<evidence type="ECO:0000313" key="3">
    <source>
        <dbReference type="Proteomes" id="UP001163046"/>
    </source>
</evidence>
<dbReference type="Proteomes" id="UP001163046">
    <property type="component" value="Unassembled WGS sequence"/>
</dbReference>
<sequence length="66" mass="7841">MKRQPTELFLVKFSKFRRNVGKLFQMIEINVSIRFSDQHQQAQSQDPNPVETRRRGAWLVEEVPTP</sequence>
<evidence type="ECO:0000313" key="2">
    <source>
        <dbReference type="EMBL" id="KAJ7319193.1"/>
    </source>
</evidence>
<organism evidence="2 3">
    <name type="scientific">Desmophyllum pertusum</name>
    <dbReference type="NCBI Taxonomy" id="174260"/>
    <lineage>
        <taxon>Eukaryota</taxon>
        <taxon>Metazoa</taxon>
        <taxon>Cnidaria</taxon>
        <taxon>Anthozoa</taxon>
        <taxon>Hexacorallia</taxon>
        <taxon>Scleractinia</taxon>
        <taxon>Caryophylliina</taxon>
        <taxon>Caryophylliidae</taxon>
        <taxon>Desmophyllum</taxon>
    </lineage>
</organism>
<feature type="compositionally biased region" description="Polar residues" evidence="1">
    <location>
        <begin position="37"/>
        <end position="47"/>
    </location>
</feature>
<protein>
    <submittedName>
        <fullName evidence="2">Uncharacterized protein</fullName>
    </submittedName>
</protein>
<keyword evidence="3" id="KW-1185">Reference proteome</keyword>
<accession>A0A9X0CC92</accession>
<dbReference type="EMBL" id="MU827838">
    <property type="protein sequence ID" value="KAJ7319193.1"/>
    <property type="molecule type" value="Genomic_DNA"/>
</dbReference>